<evidence type="ECO:0000259" key="2">
    <source>
        <dbReference type="Pfam" id="PF18796"/>
    </source>
</evidence>
<reference evidence="4 5" key="1">
    <citation type="journal article" date="2009" name="PLoS ONE">
        <title>Genome sequence of the versatile fish pathogen Edwardsiella tarda provides insights into its adaptation to broad host ranges and intracellular niches.</title>
        <authorList>
            <person name="Wang Q."/>
            <person name="Yang M."/>
            <person name="Xiao J."/>
            <person name="Wu H."/>
            <person name="Wang X."/>
            <person name="Lv Y."/>
            <person name="Xu L."/>
            <person name="Zheng H."/>
            <person name="Wang S."/>
            <person name="Zhao G."/>
            <person name="Liu Q."/>
            <person name="Zhang Y."/>
        </authorList>
    </citation>
    <scope>NUCLEOTIDE SEQUENCE [LARGE SCALE GENOMIC DNA]</scope>
    <source>
        <strain evidence="5">EIB202 / CCTCC M208068</strain>
    </source>
</reference>
<dbReference type="EMBL" id="CP001135">
    <property type="protein sequence ID" value="ACY84478.1"/>
    <property type="molecule type" value="Genomic_DNA"/>
</dbReference>
<feature type="region of interest" description="Disordered" evidence="1">
    <location>
        <begin position="912"/>
        <end position="976"/>
    </location>
</feature>
<name>A0AAU8PBQ7_EDWPI</name>
<evidence type="ECO:0000256" key="1">
    <source>
        <dbReference type="SAM" id="MobiDB-lite"/>
    </source>
</evidence>
<sequence>MLHTWELLSGLPAAQLTPAASYRVHSASYSLFDGQEYDPPKVIYTLENAQGRALLSSADRNDLYRQARAYFAQQAIASPSADERTSFEIYKNRATQEIFIGYGKNKTPLKTGFSSLAEARNYLQSQRGELLATLHALREQSKEEQRNTTNRARVGKPRRQGVVTPEQFRETFGFRGVQFGNYVENTRRQSDLNQAYDALLDMAEVLNVPPSALSLNGRLGLAFGARGKGGRNAASAHYEPGQVAINLTKAQGAGSLAHEWFHALDNYFGEQTAQAEPSASPAGVYVTQHRRAHHRHGERAGTESPVRQEVFDAFTGIIRAINDSGMQERAARLDRVRSKPYWSTEIEMAARAFERYVQQRAQAKQIENDFLVNIRKASDHGAAETYTYPTQQELDGGIGAAFDTLFSTLKTRETERGIAFYSHEQHPVQRPPWPADFPDVVLHARLGDATAHPDYAAAKGGDKDAAYRLVADVLNKAAIDDIRGIIGNHSVVLTAVHAEEASGRNKIPQAMAEVLGKVLHQEVDSGIVQTVRVGRSGLDGFGRLANQPGFAGEVRRDVPYFILDDTLTQGGTLAGLRGYIETQGGQVIGASALTGKRYSAKMALSAATLARLRTHLGGSNLENWWKQQFGYGFSGLTESEAHYLLRAGDADAIRDRLLAARQTGSPSILPEPAGDGRSLPPDVTHRAAQNASPHGGVSVLGEGNRLTETGHSPEVASGNNPIPQINAIVRGVLRKLNAPSLHVRVVQTQKEAEPLAGEPLEQYGKVHAFYRPQSQEIVLIADNLPTPRMVREKLRHEVIHHALEQVITPEEYQRIIDRVMETRASRDAFIQQIWRRIDAAYGQEPVAVQAGEFLAHMAEKQMPGRFSALWDRVVSLIKTLFNRIGLLPTVDAENRIYLRDTLRTLGQRLRQGYRPTGSATSADVPNAKASTPQAPLKPLAEEAEKPGTPLSSEQKTRSADDVRNSQARYSREGTALEQTIRRKMGLEPERGWGDKAHDVYRDWTAQSPSARKGWLRELGRRLNTATFDGLAPIKYAEESQGKAEAASSAYIAARLAAGANTVMAATLEHGLPVYNPQSGVIERKAGSGKSDALLGILDALGKHREDFFIWIAGHRSERLMQEGREKLFSADEIRHMKARDRGKETLFARQKVKYDALVKSLLDLQQATGLISPERRATWEDAWYLPYFRQTEDGRVVGPWSTRGIANQRSTVRRLKGSEQAINDPVENLVNYAARAIDAAMKNEAMRRMVVNLADSGVIETIEKPNRIDYQRLGKRQGVAKVYLEGEEQLVEVSDPALFRAITMMDVERSNALFMRAARQAKRILTIGTTSMPDFIIRNFMRDSLHSWAINQDGVRAVTSAWAGLKKAYRQDDTLIEMMFAGATFGGGYANAYDPASTAQSMRAILRRKGYSDSQVRRFESSILRDGQDALRRLGSVWSRYRHLSEAAENANRVATYQAALKAGKGSAQAAFEARDLMDFSMQGAAKSMIALTDMLPFFNARMQGVTGARVKLAKRRRWATIIEQGTQCLHNANF</sequence>
<evidence type="ECO:0000313" key="4">
    <source>
        <dbReference type="EMBL" id="ACY84478.1"/>
    </source>
</evidence>
<dbReference type="GeneID" id="72528499"/>
<dbReference type="Pfam" id="PF18796">
    <property type="entry name" value="LPD1"/>
    <property type="match status" value="1"/>
</dbReference>
<accession>A0AAU8PBQ7</accession>
<keyword evidence="5" id="KW-1185">Reference proteome</keyword>
<dbReference type="CDD" id="cd06223">
    <property type="entry name" value="PRTases_typeI"/>
    <property type="match status" value="1"/>
</dbReference>
<proteinExistence type="predicted"/>
<feature type="region of interest" description="Disordered" evidence="1">
    <location>
        <begin position="139"/>
        <end position="159"/>
    </location>
</feature>
<feature type="compositionally biased region" description="Basic and acidic residues" evidence="1">
    <location>
        <begin position="954"/>
        <end position="963"/>
    </location>
</feature>
<gene>
    <name evidence="4" type="ordered locus">ETAE_1637</name>
</gene>
<dbReference type="Pfam" id="PF18799">
    <property type="entry name" value="LPD5"/>
    <property type="match status" value="1"/>
</dbReference>
<dbReference type="KEGG" id="etr:ETAE_1637"/>
<dbReference type="InterPro" id="IPR041047">
    <property type="entry name" value="LPD1"/>
</dbReference>
<feature type="domain" description="Large polyvalent protein-associated" evidence="2">
    <location>
        <begin position="333"/>
        <end position="412"/>
    </location>
</feature>
<dbReference type="InterPro" id="IPR000836">
    <property type="entry name" value="PRTase_dom"/>
</dbReference>
<evidence type="ECO:0000259" key="3">
    <source>
        <dbReference type="Pfam" id="PF18799"/>
    </source>
</evidence>
<feature type="domain" description="Large polyvalent protein-associated" evidence="3">
    <location>
        <begin position="32"/>
        <end position="171"/>
    </location>
</feature>
<dbReference type="InterPro" id="IPR040651">
    <property type="entry name" value="LPD5"/>
</dbReference>
<protein>
    <recommendedName>
        <fullName evidence="6">Large polyvalent protein-associated domain-containing protein</fullName>
    </recommendedName>
</protein>
<dbReference type="Proteomes" id="UP000002634">
    <property type="component" value="Chromosome"/>
</dbReference>
<feature type="compositionally biased region" description="Polar residues" evidence="1">
    <location>
        <begin position="917"/>
        <end position="933"/>
    </location>
</feature>
<evidence type="ECO:0008006" key="6">
    <source>
        <dbReference type="Google" id="ProtNLM"/>
    </source>
</evidence>
<evidence type="ECO:0000313" key="5">
    <source>
        <dbReference type="Proteomes" id="UP000002634"/>
    </source>
</evidence>
<feature type="region of interest" description="Disordered" evidence="1">
    <location>
        <begin position="663"/>
        <end position="719"/>
    </location>
</feature>
<organism evidence="4 5">
    <name type="scientific">Edwardsiella piscicida</name>
    <dbReference type="NCBI Taxonomy" id="1263550"/>
    <lineage>
        <taxon>Bacteria</taxon>
        <taxon>Pseudomonadati</taxon>
        <taxon>Pseudomonadota</taxon>
        <taxon>Gammaproteobacteria</taxon>
        <taxon>Enterobacterales</taxon>
        <taxon>Hafniaceae</taxon>
        <taxon>Edwardsiella</taxon>
    </lineage>
</organism>
<dbReference type="RefSeq" id="WP_012848481.1">
    <property type="nucleotide sequence ID" value="NC_013508.1"/>
</dbReference>